<evidence type="ECO:0000256" key="4">
    <source>
        <dbReference type="ARBA" id="ARBA00022679"/>
    </source>
</evidence>
<evidence type="ECO:0000256" key="6">
    <source>
        <dbReference type="ARBA" id="ARBA00022777"/>
    </source>
</evidence>
<dbReference type="Proteomes" id="UP001556170">
    <property type="component" value="Unassembled WGS sequence"/>
</dbReference>
<dbReference type="PANTHER" id="PTHR23117">
    <property type="entry name" value="GUANYLATE KINASE-RELATED"/>
    <property type="match status" value="1"/>
</dbReference>
<dbReference type="Gene3D" id="3.40.50.300">
    <property type="entry name" value="P-loop containing nucleotide triphosphate hydrolases"/>
    <property type="match status" value="1"/>
</dbReference>
<evidence type="ECO:0000259" key="10">
    <source>
        <dbReference type="PROSITE" id="PS50052"/>
    </source>
</evidence>
<dbReference type="InterPro" id="IPR008144">
    <property type="entry name" value="Guanylate_kin-like_dom"/>
</dbReference>
<evidence type="ECO:0000256" key="3">
    <source>
        <dbReference type="ARBA" id="ARBA00016296"/>
    </source>
</evidence>
<comment type="similarity">
    <text evidence="1 9">Belongs to the guanylate kinase family.</text>
</comment>
<sequence>MTRYADSSEVQVQNASVVSTLFVVAAPSGAGKSTLVNALLEREPAISLSVSHTTRPPRPGEQYGRHYYFVERAEFEREVAEGIFLEHAEVHGNLYGTSRDKVQGLLAQGRDVLLEIDWQGAAQIRKSKPDCVSVFILPPSRIELERRLRGRGSDAPEVIERRLRNSRGEIAHAHEFDYIIVNDRFEDALDELQAIVRAVRLRSSLQCRRHEALIAELLA</sequence>
<keyword evidence="5 9" id="KW-0547">Nucleotide-binding</keyword>
<keyword evidence="4 9" id="KW-0808">Transferase</keyword>
<dbReference type="EMBL" id="JBFOHL010000008">
    <property type="protein sequence ID" value="MEW9624587.1"/>
    <property type="molecule type" value="Genomic_DNA"/>
</dbReference>
<evidence type="ECO:0000256" key="7">
    <source>
        <dbReference type="ARBA" id="ARBA00022840"/>
    </source>
</evidence>
<dbReference type="RefSeq" id="WP_367844994.1">
    <property type="nucleotide sequence ID" value="NZ_JBFOHL010000008.1"/>
</dbReference>
<reference evidence="11 12" key="1">
    <citation type="submission" date="2024-06" db="EMBL/GenBank/DDBJ databases">
        <authorList>
            <person name="Woo H."/>
        </authorList>
    </citation>
    <scope>NUCLEOTIDE SEQUENCE [LARGE SCALE GENOMIC DNA]</scope>
    <source>
        <strain evidence="11 12">S2-g</strain>
    </source>
</reference>
<proteinExistence type="inferred from homology"/>
<keyword evidence="7 9" id="KW-0067">ATP-binding</keyword>
<dbReference type="SUPFAM" id="SSF52540">
    <property type="entry name" value="P-loop containing nucleoside triphosphate hydrolases"/>
    <property type="match status" value="1"/>
</dbReference>
<dbReference type="GO" id="GO:0004385">
    <property type="term" value="F:GMP kinase activity"/>
    <property type="evidence" value="ECO:0007669"/>
    <property type="project" value="UniProtKB-EC"/>
</dbReference>
<gene>
    <name evidence="9 11" type="primary">gmk</name>
    <name evidence="11" type="ORF">ABQJ56_10115</name>
</gene>
<dbReference type="PROSITE" id="PS00856">
    <property type="entry name" value="GUANYLATE_KINASE_1"/>
    <property type="match status" value="1"/>
</dbReference>
<evidence type="ECO:0000313" key="12">
    <source>
        <dbReference type="Proteomes" id="UP001556170"/>
    </source>
</evidence>
<comment type="function">
    <text evidence="9">Essential for recycling GMP and indirectly, cGMP.</text>
</comment>
<evidence type="ECO:0000256" key="9">
    <source>
        <dbReference type="HAMAP-Rule" id="MF_00328"/>
    </source>
</evidence>
<comment type="catalytic activity">
    <reaction evidence="9">
        <text>GMP + ATP = GDP + ADP</text>
        <dbReference type="Rhea" id="RHEA:20780"/>
        <dbReference type="ChEBI" id="CHEBI:30616"/>
        <dbReference type="ChEBI" id="CHEBI:58115"/>
        <dbReference type="ChEBI" id="CHEBI:58189"/>
        <dbReference type="ChEBI" id="CHEBI:456216"/>
        <dbReference type="EC" id="2.7.4.8"/>
    </reaction>
</comment>
<evidence type="ECO:0000256" key="2">
    <source>
        <dbReference type="ARBA" id="ARBA00012961"/>
    </source>
</evidence>
<feature type="binding site" evidence="9">
    <location>
        <begin position="26"/>
        <end position="33"/>
    </location>
    <ligand>
        <name>ATP</name>
        <dbReference type="ChEBI" id="CHEBI:30616"/>
    </ligand>
</feature>
<dbReference type="PROSITE" id="PS50052">
    <property type="entry name" value="GUANYLATE_KINASE_2"/>
    <property type="match status" value="1"/>
</dbReference>
<dbReference type="Pfam" id="PF00625">
    <property type="entry name" value="Guanylate_kin"/>
    <property type="match status" value="1"/>
</dbReference>
<keyword evidence="9" id="KW-0963">Cytoplasm</keyword>
<dbReference type="EC" id="2.7.4.8" evidence="2 9"/>
<dbReference type="PANTHER" id="PTHR23117:SF13">
    <property type="entry name" value="GUANYLATE KINASE"/>
    <property type="match status" value="1"/>
</dbReference>
<dbReference type="CDD" id="cd00071">
    <property type="entry name" value="GMPK"/>
    <property type="match status" value="1"/>
</dbReference>
<dbReference type="InterPro" id="IPR027417">
    <property type="entry name" value="P-loop_NTPase"/>
</dbReference>
<dbReference type="InterPro" id="IPR020590">
    <property type="entry name" value="Guanylate_kinase_CS"/>
</dbReference>
<evidence type="ECO:0000256" key="8">
    <source>
        <dbReference type="ARBA" id="ARBA00030128"/>
    </source>
</evidence>
<dbReference type="Gene3D" id="3.30.63.10">
    <property type="entry name" value="Guanylate Kinase phosphate binding domain"/>
    <property type="match status" value="1"/>
</dbReference>
<comment type="caution">
    <text evidence="11">The sequence shown here is derived from an EMBL/GenBank/DDBJ whole genome shotgun (WGS) entry which is preliminary data.</text>
</comment>
<dbReference type="InterPro" id="IPR017665">
    <property type="entry name" value="Guanylate_kinase"/>
</dbReference>
<keyword evidence="6 9" id="KW-0418">Kinase</keyword>
<protein>
    <recommendedName>
        <fullName evidence="3 9">Guanylate kinase</fullName>
        <ecNumber evidence="2 9">2.7.4.8</ecNumber>
    </recommendedName>
    <alternativeName>
        <fullName evidence="8 9">GMP kinase</fullName>
    </alternativeName>
</protein>
<keyword evidence="12" id="KW-1185">Reference proteome</keyword>
<feature type="domain" description="Guanylate kinase-like" evidence="10">
    <location>
        <begin position="19"/>
        <end position="197"/>
    </location>
</feature>
<evidence type="ECO:0000256" key="1">
    <source>
        <dbReference type="ARBA" id="ARBA00005790"/>
    </source>
</evidence>
<evidence type="ECO:0000313" key="11">
    <source>
        <dbReference type="EMBL" id="MEW9624587.1"/>
    </source>
</evidence>
<evidence type="ECO:0000256" key="5">
    <source>
        <dbReference type="ARBA" id="ARBA00022741"/>
    </source>
</evidence>
<dbReference type="InterPro" id="IPR008145">
    <property type="entry name" value="GK/Ca_channel_bsu"/>
</dbReference>
<dbReference type="NCBIfam" id="TIGR03263">
    <property type="entry name" value="guanyl_kin"/>
    <property type="match status" value="1"/>
</dbReference>
<accession>A0ABV3QPP4</accession>
<dbReference type="SMART" id="SM00072">
    <property type="entry name" value="GuKc"/>
    <property type="match status" value="1"/>
</dbReference>
<dbReference type="HAMAP" id="MF_00328">
    <property type="entry name" value="Guanylate_kinase"/>
    <property type="match status" value="1"/>
</dbReference>
<name>A0ABV3QPP4_9GAMM</name>
<organism evidence="11 12">
    <name type="scientific">Rhodanobacter geophilus</name>
    <dbReference type="NCBI Taxonomy" id="3162488"/>
    <lineage>
        <taxon>Bacteria</taxon>
        <taxon>Pseudomonadati</taxon>
        <taxon>Pseudomonadota</taxon>
        <taxon>Gammaproteobacteria</taxon>
        <taxon>Lysobacterales</taxon>
        <taxon>Rhodanobacteraceae</taxon>
        <taxon>Rhodanobacter</taxon>
    </lineage>
</organism>
<comment type="subcellular location">
    <subcellularLocation>
        <location evidence="9">Cytoplasm</location>
    </subcellularLocation>
</comment>